<reference evidence="1" key="1">
    <citation type="journal article" date="2022" name="bioRxiv">
        <title>Sequencing and chromosome-scale assembly of the giantPleurodeles waltlgenome.</title>
        <authorList>
            <person name="Brown T."/>
            <person name="Elewa A."/>
            <person name="Iarovenko S."/>
            <person name="Subramanian E."/>
            <person name="Araus A.J."/>
            <person name="Petzold A."/>
            <person name="Susuki M."/>
            <person name="Suzuki K.-i.T."/>
            <person name="Hayashi T."/>
            <person name="Toyoda A."/>
            <person name="Oliveira C."/>
            <person name="Osipova E."/>
            <person name="Leigh N.D."/>
            <person name="Simon A."/>
            <person name="Yun M.H."/>
        </authorList>
    </citation>
    <scope>NUCLEOTIDE SEQUENCE</scope>
    <source>
        <strain evidence="1">20211129_DDA</strain>
        <tissue evidence="1">Liver</tissue>
    </source>
</reference>
<protein>
    <submittedName>
        <fullName evidence="1">Uncharacterized protein</fullName>
    </submittedName>
</protein>
<feature type="non-terminal residue" evidence="1">
    <location>
        <position position="1"/>
    </location>
</feature>
<gene>
    <name evidence="1" type="ORF">NDU88_002000</name>
</gene>
<comment type="caution">
    <text evidence="1">The sequence shown here is derived from an EMBL/GenBank/DDBJ whole genome shotgun (WGS) entry which is preliminary data.</text>
</comment>
<dbReference type="EMBL" id="JANPWB010000011">
    <property type="protein sequence ID" value="KAJ1123531.1"/>
    <property type="molecule type" value="Genomic_DNA"/>
</dbReference>
<keyword evidence="2" id="KW-1185">Reference proteome</keyword>
<proteinExistence type="predicted"/>
<evidence type="ECO:0000313" key="2">
    <source>
        <dbReference type="Proteomes" id="UP001066276"/>
    </source>
</evidence>
<evidence type="ECO:0000313" key="1">
    <source>
        <dbReference type="EMBL" id="KAJ1123531.1"/>
    </source>
</evidence>
<accession>A0AAV7P5H5</accession>
<name>A0AAV7P5H5_PLEWA</name>
<feature type="non-terminal residue" evidence="1">
    <location>
        <position position="49"/>
    </location>
</feature>
<sequence length="49" mass="5702">CQFSICICVPSCIRIPLLTWLFPIPNELSHWQLKQSYFSMHLPSIAHTT</sequence>
<dbReference type="AlphaFoldDB" id="A0AAV7P5H5"/>
<organism evidence="1 2">
    <name type="scientific">Pleurodeles waltl</name>
    <name type="common">Iberian ribbed newt</name>
    <dbReference type="NCBI Taxonomy" id="8319"/>
    <lineage>
        <taxon>Eukaryota</taxon>
        <taxon>Metazoa</taxon>
        <taxon>Chordata</taxon>
        <taxon>Craniata</taxon>
        <taxon>Vertebrata</taxon>
        <taxon>Euteleostomi</taxon>
        <taxon>Amphibia</taxon>
        <taxon>Batrachia</taxon>
        <taxon>Caudata</taxon>
        <taxon>Salamandroidea</taxon>
        <taxon>Salamandridae</taxon>
        <taxon>Pleurodelinae</taxon>
        <taxon>Pleurodeles</taxon>
    </lineage>
</organism>
<dbReference type="Proteomes" id="UP001066276">
    <property type="component" value="Chromosome 7"/>
</dbReference>